<feature type="region of interest" description="Disordered" evidence="1">
    <location>
        <begin position="1"/>
        <end position="76"/>
    </location>
</feature>
<gene>
    <name evidence="2" type="ORF">FA13DRAFT_1744176</name>
</gene>
<keyword evidence="3" id="KW-1185">Reference proteome</keyword>
<dbReference type="Proteomes" id="UP000298030">
    <property type="component" value="Unassembled WGS sequence"/>
</dbReference>
<dbReference type="OrthoDB" id="2538110at2759"/>
<comment type="caution">
    <text evidence="2">The sequence shown here is derived from an EMBL/GenBank/DDBJ whole genome shotgun (WGS) entry which is preliminary data.</text>
</comment>
<dbReference type="EMBL" id="QPFP01000184">
    <property type="protein sequence ID" value="TEB19557.1"/>
    <property type="molecule type" value="Genomic_DNA"/>
</dbReference>
<evidence type="ECO:0000313" key="2">
    <source>
        <dbReference type="EMBL" id="TEB19557.1"/>
    </source>
</evidence>
<feature type="compositionally biased region" description="Pro residues" evidence="1">
    <location>
        <begin position="26"/>
        <end position="35"/>
    </location>
</feature>
<name>A0A4Y7SDT4_COPMI</name>
<feature type="compositionally biased region" description="Low complexity" evidence="1">
    <location>
        <begin position="11"/>
        <end position="25"/>
    </location>
</feature>
<proteinExistence type="predicted"/>
<evidence type="ECO:0000313" key="3">
    <source>
        <dbReference type="Proteomes" id="UP000298030"/>
    </source>
</evidence>
<dbReference type="AlphaFoldDB" id="A0A4Y7SDT4"/>
<sequence>MTRQSIRPEGPSSAIHYSSSSRSASPSPPPSPPLSPSEGPTQDKPPPLPSSQTDNANPDESPHEATARRLPIRPWTEKDEAHRLSLHHLTYSDARFNPPPPSLWKRLASARLGMWKGKKALGRRVWAENAALRLAKENAVPNAQAKLGGQKTRPTAVPTFAQAAVPARDEI</sequence>
<organism evidence="2 3">
    <name type="scientific">Coprinellus micaceus</name>
    <name type="common">Glistening ink-cap mushroom</name>
    <name type="synonym">Coprinus micaceus</name>
    <dbReference type="NCBI Taxonomy" id="71717"/>
    <lineage>
        <taxon>Eukaryota</taxon>
        <taxon>Fungi</taxon>
        <taxon>Dikarya</taxon>
        <taxon>Basidiomycota</taxon>
        <taxon>Agaricomycotina</taxon>
        <taxon>Agaricomycetes</taxon>
        <taxon>Agaricomycetidae</taxon>
        <taxon>Agaricales</taxon>
        <taxon>Agaricineae</taxon>
        <taxon>Psathyrellaceae</taxon>
        <taxon>Coprinellus</taxon>
    </lineage>
</organism>
<evidence type="ECO:0000256" key="1">
    <source>
        <dbReference type="SAM" id="MobiDB-lite"/>
    </source>
</evidence>
<protein>
    <submittedName>
        <fullName evidence="2">Uncharacterized protein</fullName>
    </submittedName>
</protein>
<reference evidence="2 3" key="1">
    <citation type="journal article" date="2019" name="Nat. Ecol. Evol.">
        <title>Megaphylogeny resolves global patterns of mushroom evolution.</title>
        <authorList>
            <person name="Varga T."/>
            <person name="Krizsan K."/>
            <person name="Foldi C."/>
            <person name="Dima B."/>
            <person name="Sanchez-Garcia M."/>
            <person name="Sanchez-Ramirez S."/>
            <person name="Szollosi G.J."/>
            <person name="Szarkandi J.G."/>
            <person name="Papp V."/>
            <person name="Albert L."/>
            <person name="Andreopoulos W."/>
            <person name="Angelini C."/>
            <person name="Antonin V."/>
            <person name="Barry K.W."/>
            <person name="Bougher N.L."/>
            <person name="Buchanan P."/>
            <person name="Buyck B."/>
            <person name="Bense V."/>
            <person name="Catcheside P."/>
            <person name="Chovatia M."/>
            <person name="Cooper J."/>
            <person name="Damon W."/>
            <person name="Desjardin D."/>
            <person name="Finy P."/>
            <person name="Geml J."/>
            <person name="Haridas S."/>
            <person name="Hughes K."/>
            <person name="Justo A."/>
            <person name="Karasinski D."/>
            <person name="Kautmanova I."/>
            <person name="Kiss B."/>
            <person name="Kocsube S."/>
            <person name="Kotiranta H."/>
            <person name="LaButti K.M."/>
            <person name="Lechner B.E."/>
            <person name="Liimatainen K."/>
            <person name="Lipzen A."/>
            <person name="Lukacs Z."/>
            <person name="Mihaltcheva S."/>
            <person name="Morgado L.N."/>
            <person name="Niskanen T."/>
            <person name="Noordeloos M.E."/>
            <person name="Ohm R.A."/>
            <person name="Ortiz-Santana B."/>
            <person name="Ovrebo C."/>
            <person name="Racz N."/>
            <person name="Riley R."/>
            <person name="Savchenko A."/>
            <person name="Shiryaev A."/>
            <person name="Soop K."/>
            <person name="Spirin V."/>
            <person name="Szebenyi C."/>
            <person name="Tomsovsky M."/>
            <person name="Tulloss R.E."/>
            <person name="Uehling J."/>
            <person name="Grigoriev I.V."/>
            <person name="Vagvolgyi C."/>
            <person name="Papp T."/>
            <person name="Martin F.M."/>
            <person name="Miettinen O."/>
            <person name="Hibbett D.S."/>
            <person name="Nagy L.G."/>
        </authorList>
    </citation>
    <scope>NUCLEOTIDE SEQUENCE [LARGE SCALE GENOMIC DNA]</scope>
    <source>
        <strain evidence="2 3">FP101781</strain>
    </source>
</reference>
<accession>A0A4Y7SDT4</accession>